<accession>A0A0A9D6W9</accession>
<sequence>MLRPSTVQSRSHAQKPYGSPPKKDSYELLNRLAGTRYYIFTSSIHDDFKLPSRCVALSLYHEVDEAMIPGNMIRSSQACWCKYLHIDECDKQMMIPFQCL</sequence>
<evidence type="ECO:0000256" key="1">
    <source>
        <dbReference type="SAM" id="MobiDB-lite"/>
    </source>
</evidence>
<reference evidence="2" key="2">
    <citation type="journal article" date="2015" name="Data Brief">
        <title>Shoot transcriptome of the giant reed, Arundo donax.</title>
        <authorList>
            <person name="Barrero R.A."/>
            <person name="Guerrero F.D."/>
            <person name="Moolhuijzen P."/>
            <person name="Goolsby J.A."/>
            <person name="Tidwell J."/>
            <person name="Bellgard S.E."/>
            <person name="Bellgard M.I."/>
        </authorList>
    </citation>
    <scope>NUCLEOTIDE SEQUENCE</scope>
    <source>
        <tissue evidence="2">Shoot tissue taken approximately 20 cm above the soil surface</tissue>
    </source>
</reference>
<dbReference type="EMBL" id="GBRH01215457">
    <property type="protein sequence ID" value="JAD82438.1"/>
    <property type="molecule type" value="Transcribed_RNA"/>
</dbReference>
<feature type="region of interest" description="Disordered" evidence="1">
    <location>
        <begin position="1"/>
        <end position="24"/>
    </location>
</feature>
<reference evidence="2" key="1">
    <citation type="submission" date="2014-09" db="EMBL/GenBank/DDBJ databases">
        <authorList>
            <person name="Magalhaes I.L.F."/>
            <person name="Oliveira U."/>
            <person name="Santos F.R."/>
            <person name="Vidigal T.H.D.A."/>
            <person name="Brescovit A.D."/>
            <person name="Santos A.J."/>
        </authorList>
    </citation>
    <scope>NUCLEOTIDE SEQUENCE</scope>
    <source>
        <tissue evidence="2">Shoot tissue taken approximately 20 cm above the soil surface</tissue>
    </source>
</reference>
<feature type="compositionally biased region" description="Polar residues" evidence="1">
    <location>
        <begin position="1"/>
        <end position="11"/>
    </location>
</feature>
<proteinExistence type="predicted"/>
<protein>
    <submittedName>
        <fullName evidence="2">Uncharacterized protein</fullName>
    </submittedName>
</protein>
<organism evidence="2">
    <name type="scientific">Arundo donax</name>
    <name type="common">Giant reed</name>
    <name type="synonym">Donax arundinaceus</name>
    <dbReference type="NCBI Taxonomy" id="35708"/>
    <lineage>
        <taxon>Eukaryota</taxon>
        <taxon>Viridiplantae</taxon>
        <taxon>Streptophyta</taxon>
        <taxon>Embryophyta</taxon>
        <taxon>Tracheophyta</taxon>
        <taxon>Spermatophyta</taxon>
        <taxon>Magnoliopsida</taxon>
        <taxon>Liliopsida</taxon>
        <taxon>Poales</taxon>
        <taxon>Poaceae</taxon>
        <taxon>PACMAD clade</taxon>
        <taxon>Arundinoideae</taxon>
        <taxon>Arundineae</taxon>
        <taxon>Arundo</taxon>
    </lineage>
</organism>
<dbReference type="AlphaFoldDB" id="A0A0A9D6W9"/>
<name>A0A0A9D6W9_ARUDO</name>
<evidence type="ECO:0000313" key="2">
    <source>
        <dbReference type="EMBL" id="JAD82438.1"/>
    </source>
</evidence>